<name>A0A2H1WJ75_SPOFR</name>
<gene>
    <name evidence="1" type="ORF">SFRICE_005294</name>
</gene>
<protein>
    <submittedName>
        <fullName evidence="1">SFRICE_005294</fullName>
    </submittedName>
</protein>
<evidence type="ECO:0000313" key="1">
    <source>
        <dbReference type="EMBL" id="SOQ53130.1"/>
    </source>
</evidence>
<dbReference type="AlphaFoldDB" id="A0A2H1WJ75"/>
<accession>A0A2H1WJ75</accession>
<dbReference type="EMBL" id="ODYU01009025">
    <property type="protein sequence ID" value="SOQ53130.1"/>
    <property type="molecule type" value="Genomic_DNA"/>
</dbReference>
<reference evidence="1" key="1">
    <citation type="submission" date="2016-07" db="EMBL/GenBank/DDBJ databases">
        <authorList>
            <person name="Bretaudeau A."/>
        </authorList>
    </citation>
    <scope>NUCLEOTIDE SEQUENCE</scope>
    <source>
        <strain evidence="1">Rice</strain>
        <tissue evidence="1">Whole body</tissue>
    </source>
</reference>
<proteinExistence type="predicted"/>
<organism evidence="1">
    <name type="scientific">Spodoptera frugiperda</name>
    <name type="common">Fall armyworm</name>
    <dbReference type="NCBI Taxonomy" id="7108"/>
    <lineage>
        <taxon>Eukaryota</taxon>
        <taxon>Metazoa</taxon>
        <taxon>Ecdysozoa</taxon>
        <taxon>Arthropoda</taxon>
        <taxon>Hexapoda</taxon>
        <taxon>Insecta</taxon>
        <taxon>Pterygota</taxon>
        <taxon>Neoptera</taxon>
        <taxon>Endopterygota</taxon>
        <taxon>Lepidoptera</taxon>
        <taxon>Glossata</taxon>
        <taxon>Ditrysia</taxon>
        <taxon>Noctuoidea</taxon>
        <taxon>Noctuidae</taxon>
        <taxon>Amphipyrinae</taxon>
        <taxon>Spodoptera</taxon>
    </lineage>
</organism>
<sequence length="148" mass="16935">MISFEIIIPRRIHKRVWVLPYTVLFFLRRKSITVSSSILSEAIVGKSIVILLMVSKRHRPQTSETPKSLQVRCLPFGELRNVRIGEEVGSFTRSLQYEAQFIKALYRKGKSSIDFSRLGEARESVRLLLTKNHPVPTPAFRAGALLTR</sequence>